<organism evidence="2 3">
    <name type="scientific">Thermaerobacter marianensis (strain ATCC 700841 / DSM 12885 / JCM 10246 / 7p75a)</name>
    <dbReference type="NCBI Taxonomy" id="644966"/>
    <lineage>
        <taxon>Bacteria</taxon>
        <taxon>Bacillati</taxon>
        <taxon>Bacillota</taxon>
        <taxon>Clostridia</taxon>
        <taxon>Eubacteriales</taxon>
        <taxon>Clostridiales Family XVII. Incertae Sedis</taxon>
        <taxon>Thermaerobacter</taxon>
    </lineage>
</organism>
<evidence type="ECO:0000313" key="3">
    <source>
        <dbReference type="Proteomes" id="UP000008915"/>
    </source>
</evidence>
<dbReference type="EMBL" id="CP002344">
    <property type="protein sequence ID" value="ADU51229.1"/>
    <property type="molecule type" value="Genomic_DNA"/>
</dbReference>
<reference evidence="2 3" key="1">
    <citation type="journal article" date="2010" name="Stand. Genomic Sci.">
        <title>Complete genome sequence of Thermaerobacter marianensis type strain (7p75a).</title>
        <authorList>
            <person name="Han C."/>
            <person name="Gu W."/>
            <person name="Zhang X."/>
            <person name="Lapidus A."/>
            <person name="Nolan M."/>
            <person name="Copeland A."/>
            <person name="Lucas S."/>
            <person name="Del Rio T.G."/>
            <person name="Tice H."/>
            <person name="Cheng J.F."/>
            <person name="Tapia R."/>
            <person name="Goodwin L."/>
            <person name="Pitluck S."/>
            <person name="Pagani I."/>
            <person name="Ivanova N."/>
            <person name="Mavromatis K."/>
            <person name="Mikhailova N."/>
            <person name="Pati A."/>
            <person name="Chen A."/>
            <person name="Palaniappan K."/>
            <person name="Land M."/>
            <person name="Hauser L."/>
            <person name="Chang Y.J."/>
            <person name="Jeffries C.D."/>
            <person name="Schneider S."/>
            <person name="Rohde M."/>
            <person name="Goker M."/>
            <person name="Pukall R."/>
            <person name="Woyke T."/>
            <person name="Bristow J."/>
            <person name="Eisen J.A."/>
            <person name="Markowitz V."/>
            <person name="Hugenholtz P."/>
            <person name="Kyrpides N.C."/>
            <person name="Klenk H.P."/>
            <person name="Detter J.C."/>
        </authorList>
    </citation>
    <scope>NUCLEOTIDE SEQUENCE [LARGE SCALE GENOMIC DNA]</scope>
    <source>
        <strain evidence="3">ATCC 700841 / DSM 12885 / JCM 10246 / 7p75a</strain>
    </source>
</reference>
<keyword evidence="3" id="KW-1185">Reference proteome</keyword>
<dbReference type="HOGENOM" id="CLU_952949_0_0_9"/>
<dbReference type="KEGG" id="tmr:Tmar_1116"/>
<dbReference type="RefSeq" id="WP_013495534.1">
    <property type="nucleotide sequence ID" value="NC_014831.1"/>
</dbReference>
<evidence type="ECO:0008006" key="4">
    <source>
        <dbReference type="Google" id="ProtNLM"/>
    </source>
</evidence>
<evidence type="ECO:0000313" key="2">
    <source>
        <dbReference type="EMBL" id="ADU51229.1"/>
    </source>
</evidence>
<gene>
    <name evidence="2" type="ordered locus">Tmar_1116</name>
</gene>
<protein>
    <recommendedName>
        <fullName evidence="4">DUF4037 domain-containing protein</fullName>
    </recommendedName>
</protein>
<sequence>MAIARAELARRARDVARRVVAEWLEPQATGPAGEDPAGAAAEPASPGWATALAGSGATGYRDRVSRLDLVAVGPTPAVERLRGRLAPHGEPGEPGSFHRLPGWAGGGHLALLTWDELAAAAAHPTEAAVVLLGAAEPLLDPGGRLAAALAPLRELPPSWYRQQVARRYRALRRRTASMAWNLRRGQALAFLAGFVQWLEHFLLLCRYADGEPPVDRKWLLQAAMRTSLGRQCRADLYALFSGLGEIATLGGSYDPKENRLYGTIARLHGQLAAALRQRGLLDERDEAREETP</sequence>
<accession>E6SKM1</accession>
<feature type="compositionally biased region" description="Low complexity" evidence="1">
    <location>
        <begin position="28"/>
        <end position="45"/>
    </location>
</feature>
<evidence type="ECO:0000256" key="1">
    <source>
        <dbReference type="SAM" id="MobiDB-lite"/>
    </source>
</evidence>
<dbReference type="AlphaFoldDB" id="E6SKM1"/>
<name>E6SKM1_THEM7</name>
<dbReference type="Proteomes" id="UP000008915">
    <property type="component" value="Chromosome"/>
</dbReference>
<reference evidence="3" key="2">
    <citation type="journal article" date="2010" name="Stand. Genomic Sci.">
        <title>Complete genome sequence of Thermaerobacter marianensis type strain (7p75aT).</title>
        <authorList>
            <person name="Han C."/>
            <person name="Gu W."/>
            <person name="Zhang X."/>
            <person name="Lapidus A."/>
            <person name="Nolan M."/>
            <person name="Copeland A."/>
            <person name="Lucas S."/>
            <person name="Glavina Del Rio T."/>
            <person name="Tice H."/>
            <person name="Cheng J."/>
            <person name="Tapia R."/>
            <person name="Goodwin L."/>
            <person name="Pitluck S."/>
            <person name="Pagani I."/>
            <person name="Ivanova N."/>
            <person name="Mavromatis K."/>
            <person name="Mikhailova N."/>
            <person name="Pati A."/>
            <person name="Chen A."/>
            <person name="Palaniappan K."/>
            <person name="Land M."/>
            <person name="Hauser L."/>
            <person name="Chang Y."/>
            <person name="Jeffries C."/>
            <person name="Schneider S."/>
            <person name="Rohde M."/>
            <person name="Goker M."/>
            <person name="Pukall R."/>
            <person name="Woyke T."/>
            <person name="Bristow J."/>
            <person name="Eisen J."/>
            <person name="Markowitz V."/>
            <person name="Hugenholtz P."/>
            <person name="Kyrpides N."/>
            <person name="Klenk H."/>
            <person name="Detter J."/>
        </authorList>
    </citation>
    <scope>NUCLEOTIDE SEQUENCE [LARGE SCALE GENOMIC DNA]</scope>
    <source>
        <strain evidence="3">ATCC 700841 / DSM 12885 / JCM 10246 / 7p75a</strain>
    </source>
</reference>
<proteinExistence type="predicted"/>
<feature type="region of interest" description="Disordered" evidence="1">
    <location>
        <begin position="26"/>
        <end position="45"/>
    </location>
</feature>
<dbReference type="OrthoDB" id="2082336at2"/>
<dbReference type="STRING" id="644966.Tmar_1116"/>